<dbReference type="Pfam" id="PF00520">
    <property type="entry name" value="Ion_trans"/>
    <property type="match status" value="1"/>
</dbReference>
<feature type="region of interest" description="Disordered" evidence="16">
    <location>
        <begin position="3339"/>
        <end position="3364"/>
    </location>
</feature>
<dbReference type="SUPFAM" id="SSF100909">
    <property type="entry name" value="IP3 receptor type 1 binding core, domain 2"/>
    <property type="match status" value="1"/>
</dbReference>
<dbReference type="InterPro" id="IPR001870">
    <property type="entry name" value="B30.2/SPRY"/>
</dbReference>
<dbReference type="SUPFAM" id="SSF82109">
    <property type="entry name" value="MIR domain"/>
    <property type="match status" value="1"/>
</dbReference>
<feature type="transmembrane region" description="Helical" evidence="17">
    <location>
        <begin position="4602"/>
        <end position="4623"/>
    </location>
</feature>
<dbReference type="PROSITE" id="PS50188">
    <property type="entry name" value="B302_SPRY"/>
    <property type="match status" value="3"/>
</dbReference>
<evidence type="ECO:0000256" key="2">
    <source>
        <dbReference type="ARBA" id="ARBA00022448"/>
    </source>
</evidence>
<keyword evidence="8" id="KW-0703">Sarcoplasmic reticulum</keyword>
<dbReference type="InterPro" id="IPR036300">
    <property type="entry name" value="MIR_dom_sf"/>
</dbReference>
<dbReference type="GO" id="GO:0030018">
    <property type="term" value="C:Z disc"/>
    <property type="evidence" value="ECO:0007669"/>
    <property type="project" value="TreeGrafter"/>
</dbReference>
<dbReference type="InterPro" id="IPR014821">
    <property type="entry name" value="Ins145_P3_rcpt"/>
</dbReference>
<dbReference type="InterPro" id="IPR035764">
    <property type="entry name" value="SPRY2_RyR"/>
</dbReference>
<dbReference type="Gene3D" id="6.20.350.10">
    <property type="match status" value="1"/>
</dbReference>
<dbReference type="GO" id="GO:0006874">
    <property type="term" value="P:intracellular calcium ion homeostasis"/>
    <property type="evidence" value="ECO:0007669"/>
    <property type="project" value="InterPro"/>
</dbReference>
<dbReference type="Pfam" id="PF00622">
    <property type="entry name" value="SPRY"/>
    <property type="match status" value="3"/>
</dbReference>
<evidence type="ECO:0000259" key="19">
    <source>
        <dbReference type="PROSITE" id="PS50222"/>
    </source>
</evidence>
<evidence type="ECO:0000256" key="17">
    <source>
        <dbReference type="SAM" id="Phobius"/>
    </source>
</evidence>
<evidence type="ECO:0000256" key="9">
    <source>
        <dbReference type="ARBA" id="ARBA00022989"/>
    </source>
</evidence>
<evidence type="ECO:0000256" key="13">
    <source>
        <dbReference type="ARBA" id="ARBA00023286"/>
    </source>
</evidence>
<organism evidence="21 22">
    <name type="scientific">Zonotrichia albicollis</name>
    <name type="common">White-throated sparrow</name>
    <name type="synonym">Fringilla albicollis</name>
    <dbReference type="NCBI Taxonomy" id="44394"/>
    <lineage>
        <taxon>Eukaryota</taxon>
        <taxon>Metazoa</taxon>
        <taxon>Chordata</taxon>
        <taxon>Craniata</taxon>
        <taxon>Vertebrata</taxon>
        <taxon>Euteleostomi</taxon>
        <taxon>Archelosauria</taxon>
        <taxon>Archosauria</taxon>
        <taxon>Dinosauria</taxon>
        <taxon>Saurischia</taxon>
        <taxon>Theropoda</taxon>
        <taxon>Coelurosauria</taxon>
        <taxon>Aves</taxon>
        <taxon>Neognathae</taxon>
        <taxon>Neoaves</taxon>
        <taxon>Telluraves</taxon>
        <taxon>Australaves</taxon>
        <taxon>Passeriformes</taxon>
        <taxon>Passerellidae</taxon>
        <taxon>Zonotrichia</taxon>
    </lineage>
</organism>
<keyword evidence="9 17" id="KW-1133">Transmembrane helix</keyword>
<dbReference type="InterPro" id="IPR016093">
    <property type="entry name" value="MIR_motif"/>
</dbReference>
<feature type="domain" description="MIR" evidence="20">
    <location>
        <begin position="148"/>
        <end position="193"/>
    </location>
</feature>
<evidence type="ECO:0000256" key="10">
    <source>
        <dbReference type="ARBA" id="ARBA00023065"/>
    </source>
</evidence>
<dbReference type="Pfam" id="PF21119">
    <property type="entry name" value="RYDR_Jsol"/>
    <property type="match status" value="1"/>
</dbReference>
<dbReference type="InterPro" id="IPR043136">
    <property type="entry name" value="B30.2/SPRY_sf"/>
</dbReference>
<dbReference type="CDD" id="cd12879">
    <property type="entry name" value="SPRY3_RyR"/>
    <property type="match status" value="1"/>
</dbReference>
<dbReference type="InterPro" id="IPR003877">
    <property type="entry name" value="SPRY_dom"/>
</dbReference>
<accession>A0A8D2MJ78</accession>
<feature type="domain" description="B30.2/SPRY" evidence="18">
    <location>
        <begin position="956"/>
        <end position="1158"/>
    </location>
</feature>
<reference evidence="21" key="1">
    <citation type="submission" date="2025-08" db="UniProtKB">
        <authorList>
            <consortium name="Ensembl"/>
        </authorList>
    </citation>
    <scope>IDENTIFICATION</scope>
</reference>
<dbReference type="InterPro" id="IPR035762">
    <property type="entry name" value="SPRY3_RyR"/>
</dbReference>
<dbReference type="Gene3D" id="2.80.10.50">
    <property type="match status" value="2"/>
</dbReference>
<keyword evidence="4" id="KW-0107">Calcium channel</keyword>
<dbReference type="InterPro" id="IPR002048">
    <property type="entry name" value="EF_hand_dom"/>
</dbReference>
<dbReference type="FunFam" id="2.60.120.920:FF:000003">
    <property type="entry name" value="ryanodine receptor isoform X2"/>
    <property type="match status" value="1"/>
</dbReference>
<dbReference type="FunFam" id="1.10.490.160:FF:000001">
    <property type="entry name" value="Ryanodine receptor 2 (Cardiac)"/>
    <property type="match status" value="1"/>
</dbReference>
<sequence length="4801" mass="545551">DFVDDEVVLQCVASIHKEQRKFCLAAEGLGNRLCFLEPTSEAKYVPPDLCVCNFVLEQSLSVRALQEMLASTGENASEGVTQGGGHRTLLYGHAILLRHSFSEMYLTCLTSSRSQTDKLAFDVGLRENAAGEACWWTIHPASKQRSEGEKVRIGDDLILVSVSSERYLHLSVSNGNIQVDASFMQTLWNVHPICSGSSITEGYLLGGHVVRFFHGHDECLTIPSTDQNDSQHKKVFYETGGAGIRARSLWRVEPLRISWSGSNIRWGQPFRLRHITTGKYLALNEDEGVVILDREKSDTASTAFCFRELKEKQESSLKRDIDGMGVPEIKYGDSICFVQHVATALWLTYKAQDAKSARLGPLKRKVILHQEGHMDDGLTLQRCQREESQAARIIRNTTSLFSHFISLVVFHSGNNRALSPSALPVEEMAQTLQDLITYFQLPEEDLQHEDKQNKLRSLKNRQNLFKEEGMLALVLNCIDRLNDYNSAAHFAGIAREEHGGTSWKEILNLLYKLLGNSMESYLVPEALNLISEEHIKSIISLLDKHGRNYKVLDVLCSLCVCNGVAVRANQNLICDNLLPRRDLLLQTRLINDVTSIRPNIFLGVAEGSAQYKKWYFELIIDQVDPFLTAEPTHLRVGWASTSGYAPYPGGGEGWGGNGVGDDLYSFGFDGLHLWSGRVPRAVASVNQHLLASDDVVSCCLDLGVPSISFRINGQPVQGMFENFSIEGFFFPVVSLSAGVKVRFLLGGRHGEFKFLPPAGYAPCYEALLPKEKMKLEPVKEYKRDFEGVRDLLGTTQFLSQASFIPCPIDTSQIALPFHLEKIRDKLAENIHELWGMNKIELGWTYGKVRDDNKRHHPCLVEFSKLPETEKNYNLQMSTETLKTLLALGCHIVHAHPAAEEDLKKVKLPKNYMMSNGYKPAPLDLSEVKLLPSQEFLVDKLAENAHNVWAKDRIKQGWTYGIQQDLKNKRNPRLVPYALLDERTKKSNRDSLREAVRTFAGYGYSIEPPDQEIVEKVSIDKIRFFRVEQSYAVKSGKWYFEFEAVTGGDMRVGWARPGCRPDIELGADDQAFVFEGSKGQCWHQGSGFFGRSWQPGDVVGCMINLDDKSIIFTLNGELLITSKGSELAFADFGIENGFVPICALGLSQIGRMNLGMDASTFKYYTMCGLQEGFEPFAVNMNRDVAMWFSKRLPTFVNVPKNHPHIKIWRIDGTIESPPRLKVTHKTFGTQNSNSDMIYCRLSMPIEFHSSFNFGMGVENASSDVFQKRLDLGLVILLHAFSVNVLLYYSLLLYTQNFCVLRTDYHEMLCPDKREPFLNKKHSQEIAPPSTTVSKYVEMLSSSEYFYSLRIFAGQDPSSVWVGWVTPDYHFYSENFDLNKNCTVTVTLGDERGRVHESVKRSNCYMVWGGDAIANSQRSGRSNVDIEIGCFVDLATGMVSFTANGRELGTCYQVEPNTKLFPATFLQPTSTNLIQFELGKLKNTMPLSAAIFKSEERNPIPQCPPRLDVQTITPVLWSRMPNSFLRVETERVSERHGWVVQCLEPLQMMALHIPEENRCVDILELCEQEDLMMFHYHTLKLYSSVSALGNTRVAYALCSHVDVSQLFFTIDNQYLPGLLRSGFYDLLISIHLEHAKQAKLMMSNEFIIPVTDETRNIKLYPDETKKHGLPGVGLSTCLKPAFNFSTPCFIATSEDHQTSIPEIPLEILKSKAISMLTEAVQGSGSHIRDPVGGQVAFQFVPVLKLIATLLVMGVFDDDDVKQVLLLIDPTVFGDHKEETEERTEKEEVTQVEEKAVEAGEKAIKQTKAPAKGLLQTRLPESVKLQMCHLLNYFCDCELQHRVEAIVSFADRYVSKLQYNQKYRYNELMQALNMSAALTAKKTKEFRSPPQEQINMLLNFQLGEDCPCPEEIREELYEFHDDLLIHCGIPLEEEEEEEEDSSLTGKLRSLMYKIKGPPKAEKLEPKEEEEKAPTTLKELISQTMVRWSQEDQIQDPELVRIMYSLLRRQYDSIGELLQALRKAYTISAASVKDTINLLAALGQIRSLLSVRMGKEEELLMINGLGDIMNNKVFYQHPNLMRVLGMHETVMDVMVNVLGGDKSQQIAFPKMVASCCRFLCYFCRISRQNQKAMFEHLSYLLENSSVGLGMGSTPLDVAAASVMDNNELALALEEPDLDKVVTYLAGCGLQSCPVLLAKGYPDIGWNPIEGERYLSFLRFAVFANSESVEENASVVVKLLIRRPECFGPDLRGEGGNGLLAAMQEAIRISENPSRDLPSQAYKREGDEEEDEEETVHMGNAIMSFYSALIDLLGRCAPEMHLIQSGKGEAIRIRSILRSLVPTEDLVGIISIPLKLSTVNKDGTVNEPDMSASFCPDHKAPMVLFLDRVYGIKDQSFLLHLLEVGFLPDLRASASLDTVSLSTTEAALALNRYICSAVFPLLKRCAPLFSGTEHHASLVDSMLHTIYRLSKGRSLTKAQRDAIEECLLAICHHLRPSMLQQLLRRLVFDVPLLNEYCKMPLKLLTNHYEQCWKYYCLPSGMGSYGIAAEEELHLTEKLFWGIFDSLSHKKYDPELFRMALPCLSAIAGALPPDYLDTRIMSTLEKQTSVDPEGNFDPKPVSTSNLVLPEKLEYIVSKYAEHSHDKWAFEKVGTNSGWKYGVSLDENMKTHPLIRPFKTLAEKEKEIYRWPARESLKTMLALGWSLERTKEGGEPMIHQRENEKLRSISQSSQGNGYSPTPLDLSNVPLSRELQGMVEVMAENYHNIWAKKKKMELESKGGGSHPLLVPYDTLTAKEKSRDREKAQELFKFLQVNGIIISRGLNDMELDASSMEKRFAFKFLKKILKYVDSAQEFIAHLEAIVTSGKTEKSPHDQEIKFFAKVLLPLVDQYFTNHCLYFLSSPSKILSSSGYASNKEKEMVASLFCKLAALVRHRISLFGNWYFFPYFFFRTVMKSGSELVKAGLRAFFENAAEDLEKTSENLKLGKFTHSRTQIKGVSQNINYTTVALLPILTSIFEHISQYHFGIDLLLGDVQVSCYRILCSLYSLGTGKNIYVERQRPALGECLASLAAAIPVAFLEPSLNHYNPLSVFNTKSARERAILGMPDTVEEMCPEIPQLDRLIKEINDLAESGARYTEMPHVIEVILPMLCNYLSYWWERGSESVPQSAGPCCTMITSEHLSIVLGNILKIINNNLGIDEASWMKRIAVYAQPIISKARPDLLRSHFIPTLDKLKKKAMKIVMEEEQLKADNKNDTQEAELLILDEFAVLCRDLYAFYPMLIRYVDNNRANWLKKPDADSDELFRMVAEVFILWCKSHNFKREEQNFVIQNEINNLAFLTGDTKSKMSKTNSGHIQSGGQDQERKKSKRRGDLYSIQTSLIVAALKKMLPIGLNMCTPGDQELISLAKTRYSHRDTDEEVKEHLRNNLHLQEKSDDPAVKWQLNLYKDILKSDGPTDPEKNVERVQRISAALYHLEQVEQPLRSKKAVWHKLLSKQRKRAVVACFRMAPLYNLPRHRSINLFLNGYQNFWIETEEYSFEEKLVQDLAVNEEEEEETEKKHPDPLHQIILYFSRSADGLQQLQISHLPIFPESIPICSLFSFCSQTQEKEMEKQRTLYQQARLHDRGAAEMVLQMISASKGHTGPMVVETLKLGIAILNGGNTIVQQKMLDYLKEKKDAGFFQSLSGLMQSCSVLDLNAFERQNKAEGLGMVTEEGTREKVLQHDEFTRDLFRFLQLLCEGHNNDFQNYLRTQMGNTTTVNIIISTVDYLLRLQESISDFYWYYSGKDVIDESGQRNFSKALAVTKQIFNSLTEYIQGPCIGNQQSLAHSRLWDAVVGFLHVFANMQMKLSQDSAQIELLKELLDLLKDMVVMLLSLLEGNVVNGTIGKQMVDTLVESSSNVEMILKFFDMFLKLKDLTNSDAFKEYDPDGKGIISKKEFQKSMEAQKQYIQSEIDFLLSCTEADENDMFNYVDFVERFHEPAKDIGFNVVVLLTNLSEHMPNDPRLQSLLEPAESVLNYFEPYLGRIEIMGGAKKIERVYFEISESSRMQWEKPQVKESKRQFIFDVVNEGGEQEKMELFVNFCEDTIFEMQLASQISETDSSERPEEEEEAEPAYVVDIGDDEEEEKSLEPASAFAVACVAVKKNVANFLKMVTVKNLRKQYRKVKKMTIKEMVKVFFSFFWILFVGTFQMFFSIVWGIFQILWSTVFGGGLVEGAKNIKVTKILGDMPDPTQFGIHDDVMEAEKAEGSEHGIRAELGEFVKSEKGEADIIADIFGIPTKKEGSKHGHDAGLGDIAEILGTEIQTPLENTVHKKKRLQKQDKAKEVQSEQLEEGKMKKKKRRHGQKIEKPEAVMANFFKALEIYQTKMLHYLARNFYNLRFLALFVAFAINFILLFYKVTEEPLDEVEEDSNLWNSFAEEEEEEGMVFFVLEESTGYMAPALRALAVIHTVISFVCVIGYYCLKVPLVVFKREKEVARKLEFDGLYITEQPTEDDIKGQWDRLVINTPWVKFQLFNPHVGEVSYYNNLSDLKTLFSGSNNAHQHLLTLCHFSLSLQSFLYLAWYTTMSILGHYNNFFFAAHLLDIAMGFKTLRTILSSVTHNGKQLVLTVGLLAVVVYLYTVVAFNFFRKFYNKSEDEDEPDMKCDDMMTCYLFHMYVGVRAGGGIGDEIEDPAGDPYEMYRIVFDITFFFFVIVILLAIIQGLIIDAFGELRDQQEQVREDMETKCFICGIGNDYFDTTPHGFETHTLQEHNLANYLFFLMYLINKDETEHTGQESFVWKMYQERCWDFFPAGDCFRKQYEDQLG</sequence>
<gene>
    <name evidence="21" type="primary">RYR3</name>
</gene>
<dbReference type="GO" id="GO:0006941">
    <property type="term" value="P:striated muscle contraction"/>
    <property type="evidence" value="ECO:0007669"/>
    <property type="project" value="TreeGrafter"/>
</dbReference>
<evidence type="ECO:0000313" key="22">
    <source>
        <dbReference type="Proteomes" id="UP000694413"/>
    </source>
</evidence>
<keyword evidence="13" id="KW-1071">Ligand-gated ion channel</keyword>
<dbReference type="GO" id="GO:0014808">
    <property type="term" value="P:release of sequestered calcium ion into cytosol by sarcoplasmic reticulum"/>
    <property type="evidence" value="ECO:0007669"/>
    <property type="project" value="TreeGrafter"/>
</dbReference>
<evidence type="ECO:0000256" key="16">
    <source>
        <dbReference type="SAM" id="MobiDB-lite"/>
    </source>
</evidence>
<dbReference type="Proteomes" id="UP000694413">
    <property type="component" value="Unassembled WGS sequence"/>
</dbReference>
<feature type="domain" description="MIR" evidence="20">
    <location>
        <begin position="261"/>
        <end position="320"/>
    </location>
</feature>
<evidence type="ECO:0000259" key="18">
    <source>
        <dbReference type="PROSITE" id="PS50188"/>
    </source>
</evidence>
<keyword evidence="2" id="KW-0813">Transport</keyword>
<dbReference type="Pfam" id="PF08709">
    <property type="entry name" value="Ins145_P3_rec"/>
    <property type="match status" value="1"/>
</dbReference>
<dbReference type="GO" id="GO:0042383">
    <property type="term" value="C:sarcolemma"/>
    <property type="evidence" value="ECO:0007669"/>
    <property type="project" value="TreeGrafter"/>
</dbReference>
<evidence type="ECO:0000256" key="8">
    <source>
        <dbReference type="ARBA" id="ARBA00022951"/>
    </source>
</evidence>
<dbReference type="InterPro" id="IPR009460">
    <property type="entry name" value="Ryanrecept_TM4-6"/>
</dbReference>
<dbReference type="Ensembl" id="ENSZALT00000010779.1">
    <property type="protein sequence ID" value="ENSZALP00000007528.1"/>
    <property type="gene ID" value="ENSZALG00000005438.1"/>
</dbReference>
<dbReference type="PROSITE" id="PS50222">
    <property type="entry name" value="EF_HAND_2"/>
    <property type="match status" value="1"/>
</dbReference>
<evidence type="ECO:0000256" key="5">
    <source>
        <dbReference type="ARBA" id="ARBA00022692"/>
    </source>
</evidence>
<keyword evidence="7" id="KW-0106">Calcium</keyword>
<keyword evidence="14" id="KW-0407">Ion channel</keyword>
<dbReference type="InterPro" id="IPR013333">
    <property type="entry name" value="Ryan_recept"/>
</dbReference>
<dbReference type="SMART" id="SM00449">
    <property type="entry name" value="SPRY"/>
    <property type="match status" value="3"/>
</dbReference>
<dbReference type="InterPro" id="IPR000699">
    <property type="entry name" value="RIH_dom"/>
</dbReference>
<feature type="compositionally biased region" description="Basic and acidic residues" evidence="16">
    <location>
        <begin position="4313"/>
        <end position="4330"/>
    </location>
</feature>
<dbReference type="InterPro" id="IPR016024">
    <property type="entry name" value="ARM-type_fold"/>
</dbReference>
<dbReference type="SMART" id="SM00472">
    <property type="entry name" value="MIR"/>
    <property type="match status" value="4"/>
</dbReference>
<dbReference type="PROSITE" id="PS50919">
    <property type="entry name" value="MIR"/>
    <property type="match status" value="4"/>
</dbReference>
<feature type="compositionally biased region" description="Polar residues" evidence="16">
    <location>
        <begin position="3342"/>
        <end position="3354"/>
    </location>
</feature>
<comment type="catalytic activity">
    <reaction evidence="15">
        <text>Ca(2+)(in) = Ca(2+)(out)</text>
        <dbReference type="Rhea" id="RHEA:29671"/>
        <dbReference type="ChEBI" id="CHEBI:29108"/>
    </reaction>
</comment>
<dbReference type="GO" id="GO:0005790">
    <property type="term" value="C:smooth endoplasmic reticulum"/>
    <property type="evidence" value="ECO:0007669"/>
    <property type="project" value="TreeGrafter"/>
</dbReference>
<dbReference type="SUPFAM" id="SSF48371">
    <property type="entry name" value="ARM repeat"/>
    <property type="match status" value="1"/>
</dbReference>
<dbReference type="FunFam" id="2.80.10.50:FF:000006">
    <property type="entry name" value="Ryanodine receptor 2 (Cardiac)"/>
    <property type="match status" value="1"/>
</dbReference>
<dbReference type="GO" id="GO:0005219">
    <property type="term" value="F:ryanodine-sensitive calcium-release channel activity"/>
    <property type="evidence" value="ECO:0007669"/>
    <property type="project" value="InterPro"/>
</dbReference>
<evidence type="ECO:0000256" key="6">
    <source>
        <dbReference type="ARBA" id="ARBA00022737"/>
    </source>
</evidence>
<dbReference type="PRINTS" id="PR00795">
    <property type="entry name" value="RYANODINER"/>
</dbReference>
<proteinExistence type="predicted"/>
<dbReference type="FunFam" id="2.60.120.920:FF:000019">
    <property type="entry name" value="Ryanodine receptor 1 (skeletal)"/>
    <property type="match status" value="1"/>
</dbReference>
<dbReference type="Pfam" id="PF02026">
    <property type="entry name" value="RyR"/>
    <property type="match status" value="4"/>
</dbReference>
<keyword evidence="12" id="KW-0675">Receptor</keyword>
<dbReference type="Gene3D" id="1.10.490.160">
    <property type="match status" value="2"/>
</dbReference>
<dbReference type="Pfam" id="PF02815">
    <property type="entry name" value="MIR"/>
    <property type="match status" value="1"/>
</dbReference>
<feature type="transmembrane region" description="Helical" evidence="17">
    <location>
        <begin position="4682"/>
        <end position="4705"/>
    </location>
</feature>
<evidence type="ECO:0000256" key="14">
    <source>
        <dbReference type="ARBA" id="ARBA00023303"/>
    </source>
</evidence>
<feature type="compositionally biased region" description="Polar residues" evidence="16">
    <location>
        <begin position="2721"/>
        <end position="2732"/>
    </location>
</feature>
<dbReference type="InterPro" id="IPR035910">
    <property type="entry name" value="RyR/IP3R_RIH_dom_sf"/>
</dbReference>
<dbReference type="Gene3D" id="1.10.287.70">
    <property type="match status" value="1"/>
</dbReference>
<feature type="domain" description="EF-hand" evidence="19">
    <location>
        <begin position="3915"/>
        <end position="3943"/>
    </location>
</feature>
<evidence type="ECO:0000256" key="3">
    <source>
        <dbReference type="ARBA" id="ARBA00022568"/>
    </source>
</evidence>
<evidence type="ECO:0000259" key="20">
    <source>
        <dbReference type="PROSITE" id="PS50919"/>
    </source>
</evidence>
<dbReference type="CDD" id="cd12877">
    <property type="entry name" value="SPRY1_RyR"/>
    <property type="match status" value="1"/>
</dbReference>
<dbReference type="Pfam" id="PF06459">
    <property type="entry name" value="RR_TM4-6"/>
    <property type="match status" value="1"/>
</dbReference>
<dbReference type="InterPro" id="IPR003032">
    <property type="entry name" value="Ryanodine_rcpt"/>
</dbReference>
<dbReference type="PANTHER" id="PTHR46399:SF9">
    <property type="entry name" value="RYANODINE RECEPTOR 3"/>
    <property type="match status" value="1"/>
</dbReference>
<dbReference type="FunFam" id="2.80.10.50:FF:000009">
    <property type="entry name" value="Ryanodine receptor 1 (skeletal)"/>
    <property type="match status" value="1"/>
</dbReference>
<dbReference type="PANTHER" id="PTHR46399">
    <property type="entry name" value="B30.2/SPRY DOMAIN-CONTAINING PROTEIN"/>
    <property type="match status" value="1"/>
</dbReference>
<feature type="region of interest" description="Disordered" evidence="16">
    <location>
        <begin position="4306"/>
        <end position="4340"/>
    </location>
</feature>
<evidence type="ECO:0000256" key="15">
    <source>
        <dbReference type="ARBA" id="ARBA00036634"/>
    </source>
</evidence>
<dbReference type="GO" id="GO:0033017">
    <property type="term" value="C:sarcoplasmic reticulum membrane"/>
    <property type="evidence" value="ECO:0007669"/>
    <property type="project" value="UniProtKB-SubCell"/>
</dbReference>
<dbReference type="CDD" id="cd12878">
    <property type="entry name" value="SPRY2_RyR"/>
    <property type="match status" value="1"/>
</dbReference>
<dbReference type="InterPro" id="IPR048581">
    <property type="entry name" value="RYDR_Jsol"/>
</dbReference>
<keyword evidence="5 17" id="KW-0812">Transmembrane</keyword>
<feature type="domain" description="MIR" evidence="20">
    <location>
        <begin position="86"/>
        <end position="141"/>
    </location>
</feature>
<dbReference type="InterPro" id="IPR015925">
    <property type="entry name" value="Ryanodine_IP3_receptor"/>
</dbReference>
<dbReference type="SUPFAM" id="SSF47473">
    <property type="entry name" value="EF-hand"/>
    <property type="match status" value="1"/>
</dbReference>
<feature type="region of interest" description="Disordered" evidence="16">
    <location>
        <begin position="2269"/>
        <end position="2288"/>
    </location>
</feature>
<dbReference type="SUPFAM" id="SSF49899">
    <property type="entry name" value="Concanavalin A-like lectins/glucanases"/>
    <property type="match status" value="3"/>
</dbReference>
<evidence type="ECO:0000256" key="1">
    <source>
        <dbReference type="ARBA" id="ARBA00004326"/>
    </source>
</evidence>
<feature type="domain" description="B30.2/SPRY" evidence="18">
    <location>
        <begin position="539"/>
        <end position="750"/>
    </location>
</feature>
<reference evidence="21" key="2">
    <citation type="submission" date="2025-09" db="UniProtKB">
        <authorList>
            <consortium name="Ensembl"/>
        </authorList>
    </citation>
    <scope>IDENTIFICATION</scope>
</reference>
<dbReference type="Gene3D" id="1.10.238.10">
    <property type="entry name" value="EF-hand"/>
    <property type="match status" value="1"/>
</dbReference>
<dbReference type="GO" id="GO:0005509">
    <property type="term" value="F:calcium ion binding"/>
    <property type="evidence" value="ECO:0007669"/>
    <property type="project" value="InterPro"/>
</dbReference>
<dbReference type="Pfam" id="PF01365">
    <property type="entry name" value="RYDR_ITPR"/>
    <property type="match status" value="3"/>
</dbReference>
<keyword evidence="10" id="KW-0406">Ion transport</keyword>
<dbReference type="InterPro" id="IPR013662">
    <property type="entry name" value="RIH_assoc-dom"/>
</dbReference>
<protein>
    <submittedName>
        <fullName evidence="21">Ryanodine receptor 3</fullName>
    </submittedName>
</protein>
<dbReference type="Gene3D" id="1.25.10.30">
    <property type="entry name" value="IP3 receptor type 1 binding core, RIH domain"/>
    <property type="match status" value="1"/>
</dbReference>
<feature type="transmembrane region" description="Helical" evidence="17">
    <location>
        <begin position="4372"/>
        <end position="4392"/>
    </location>
</feature>
<feature type="transmembrane region" description="Helical" evidence="17">
    <location>
        <begin position="4436"/>
        <end position="4458"/>
    </location>
</feature>
<keyword evidence="3" id="KW-0109">Calcium transport</keyword>
<feature type="domain" description="MIR" evidence="20">
    <location>
        <begin position="201"/>
        <end position="255"/>
    </location>
</feature>
<feature type="region of interest" description="Disordered" evidence="16">
    <location>
        <begin position="2718"/>
        <end position="2737"/>
    </location>
</feature>
<name>A0A8D2MJ78_ZONAL</name>
<evidence type="ECO:0000313" key="21">
    <source>
        <dbReference type="Ensembl" id="ENSZALP00000007528.1"/>
    </source>
</evidence>
<comment type="subcellular location">
    <subcellularLocation>
        <location evidence="1">Sarcoplasmic reticulum membrane</location>
        <topology evidence="1">Multi-pass membrane protein</topology>
    </subcellularLocation>
</comment>
<dbReference type="Pfam" id="PF08454">
    <property type="entry name" value="RIH_assoc"/>
    <property type="match status" value="1"/>
</dbReference>
<dbReference type="InterPro" id="IPR035761">
    <property type="entry name" value="SPRY1_RyR"/>
</dbReference>
<dbReference type="InterPro" id="IPR013320">
    <property type="entry name" value="ConA-like_dom_sf"/>
</dbReference>
<evidence type="ECO:0000256" key="7">
    <source>
        <dbReference type="ARBA" id="ARBA00022837"/>
    </source>
</evidence>
<feature type="transmembrane region" description="Helical" evidence="17">
    <location>
        <begin position="4171"/>
        <end position="4195"/>
    </location>
</feature>
<evidence type="ECO:0000256" key="4">
    <source>
        <dbReference type="ARBA" id="ARBA00022673"/>
    </source>
</evidence>
<dbReference type="FunFam" id="1.10.238.10:FF:000040">
    <property type="entry name" value="Ryanodine receptor 2"/>
    <property type="match status" value="1"/>
</dbReference>
<dbReference type="FunFam" id="1.10.287.70:FF:000017">
    <property type="entry name" value="ryanodine receptor isoform X2"/>
    <property type="match status" value="1"/>
</dbReference>
<evidence type="ECO:0000256" key="11">
    <source>
        <dbReference type="ARBA" id="ARBA00023136"/>
    </source>
</evidence>
<feature type="domain" description="B30.2/SPRY" evidence="18">
    <location>
        <begin position="1259"/>
        <end position="1481"/>
    </location>
</feature>
<dbReference type="FunFam" id="2.60.120.920:FF:000002">
    <property type="entry name" value="ryanodine receptor isoform X2"/>
    <property type="match status" value="1"/>
</dbReference>
<dbReference type="InterPro" id="IPR005821">
    <property type="entry name" value="Ion_trans_dom"/>
</dbReference>
<keyword evidence="22" id="KW-1185">Reference proteome</keyword>
<dbReference type="Gene3D" id="2.60.120.920">
    <property type="match status" value="3"/>
</dbReference>
<keyword evidence="6" id="KW-0677">Repeat</keyword>
<keyword evidence="11 17" id="KW-0472">Membrane</keyword>
<dbReference type="InterPro" id="IPR011992">
    <property type="entry name" value="EF-hand-dom_pair"/>
</dbReference>
<dbReference type="GO" id="GO:0034704">
    <property type="term" value="C:calcium channel complex"/>
    <property type="evidence" value="ECO:0007669"/>
    <property type="project" value="TreeGrafter"/>
</dbReference>
<evidence type="ECO:0000256" key="12">
    <source>
        <dbReference type="ARBA" id="ARBA00023170"/>
    </source>
</evidence>